<accession>A0ACC3CUD0</accession>
<evidence type="ECO:0000313" key="2">
    <source>
        <dbReference type="Proteomes" id="UP001186974"/>
    </source>
</evidence>
<feature type="non-terminal residue" evidence="1">
    <location>
        <position position="279"/>
    </location>
</feature>
<protein>
    <submittedName>
        <fullName evidence="1">Uncharacterized protein</fullName>
    </submittedName>
</protein>
<evidence type="ECO:0000313" key="1">
    <source>
        <dbReference type="EMBL" id="KAK3044634.1"/>
    </source>
</evidence>
<gene>
    <name evidence="1" type="ORF">LTS18_000756</name>
</gene>
<organism evidence="1 2">
    <name type="scientific">Coniosporium uncinatum</name>
    <dbReference type="NCBI Taxonomy" id="93489"/>
    <lineage>
        <taxon>Eukaryota</taxon>
        <taxon>Fungi</taxon>
        <taxon>Dikarya</taxon>
        <taxon>Ascomycota</taxon>
        <taxon>Pezizomycotina</taxon>
        <taxon>Dothideomycetes</taxon>
        <taxon>Dothideomycetes incertae sedis</taxon>
        <taxon>Coniosporium</taxon>
    </lineage>
</organism>
<reference evidence="1" key="1">
    <citation type="submission" date="2024-09" db="EMBL/GenBank/DDBJ databases">
        <title>Black Yeasts Isolated from many extreme environments.</title>
        <authorList>
            <person name="Coleine C."/>
            <person name="Stajich J.E."/>
            <person name="Selbmann L."/>
        </authorList>
    </citation>
    <scope>NUCLEOTIDE SEQUENCE</scope>
    <source>
        <strain evidence="1">CCFEE 5737</strain>
    </source>
</reference>
<proteinExistence type="predicted"/>
<name>A0ACC3CUD0_9PEZI</name>
<sequence length="279" mass="31544">MEFTQIRVLNTLFSLLNKACRNVLEHNAQHSDFPLEVDQIEAYLSKKLLLGLAWSFTGDCPLAERRMFGNLIAPMTSVDLPLLSDTSSLIDYDVTLPRAEWIMWQSQVPSIEVQTHQVIETDIVVPTLDTVRHEDVLYSWLAEHKPLLLCGPPGSGKTMTLFSALRKLPNMEVVGLNFSSATTPDLLIKTFEQYCEYKKTLNGVMLTPSQIGRWLVIFCDEINLPAPDKYGTQRAISFLRQLVEQNGFWRTSDKAWVTLDRIQFVGACNPPTDAGRTPL</sequence>
<dbReference type="EMBL" id="JAWDJW010011677">
    <property type="protein sequence ID" value="KAK3044634.1"/>
    <property type="molecule type" value="Genomic_DNA"/>
</dbReference>
<dbReference type="Proteomes" id="UP001186974">
    <property type="component" value="Unassembled WGS sequence"/>
</dbReference>
<comment type="caution">
    <text evidence="1">The sequence shown here is derived from an EMBL/GenBank/DDBJ whole genome shotgun (WGS) entry which is preliminary data.</text>
</comment>
<keyword evidence="2" id="KW-1185">Reference proteome</keyword>